<evidence type="ECO:0000313" key="3">
    <source>
        <dbReference type="EMBL" id="MBJ7638637.1"/>
    </source>
</evidence>
<feature type="transmembrane region" description="Helical" evidence="1">
    <location>
        <begin position="262"/>
        <end position="280"/>
    </location>
</feature>
<feature type="transmembrane region" description="Helical" evidence="1">
    <location>
        <begin position="176"/>
        <end position="202"/>
    </location>
</feature>
<feature type="transmembrane region" description="Helical" evidence="1">
    <location>
        <begin position="148"/>
        <end position="164"/>
    </location>
</feature>
<reference evidence="3" key="1">
    <citation type="submission" date="2020-02" db="EMBL/GenBank/DDBJ databases">
        <authorList>
            <person name="Fontana A."/>
            <person name="Patrone V."/>
            <person name="Morelli L."/>
        </authorList>
    </citation>
    <scope>NUCLEOTIDE SEQUENCE</scope>
    <source>
        <strain evidence="2">CCUG 30943</strain>
        <strain evidence="3">CCUG 43002</strain>
    </source>
</reference>
<dbReference type="Pfam" id="PF14897">
    <property type="entry name" value="EpsG"/>
    <property type="match status" value="1"/>
</dbReference>
<dbReference type="EMBL" id="JAAOCX010000005">
    <property type="protein sequence ID" value="MBJ7632501.1"/>
    <property type="molecule type" value="Genomic_DNA"/>
</dbReference>
<accession>A0AA40YPI3</accession>
<comment type="caution">
    <text evidence="3">The sequence shown here is derived from an EMBL/GenBank/DDBJ whole genome shotgun (WGS) entry which is preliminary data.</text>
</comment>
<reference evidence="3 4" key="2">
    <citation type="journal article" date="2021" name="Int. J. Food Microbiol.">
        <title>Safety demonstration of a microbial species for use in the food chain: Weissella confusa.</title>
        <authorList>
            <person name="Bourdichon F."/>
            <person name="Patrone V."/>
            <person name="Fontana A."/>
            <person name="Milani G."/>
            <person name="Morelli L."/>
        </authorList>
    </citation>
    <scope>NUCLEOTIDE SEQUENCE [LARGE SCALE GENOMIC DNA]</scope>
    <source>
        <strain evidence="2">CCUG 30943</strain>
        <strain evidence="3 4">CCUG 43002</strain>
    </source>
</reference>
<keyword evidence="1" id="KW-0812">Transmembrane</keyword>
<feature type="transmembrane region" description="Helical" evidence="1">
    <location>
        <begin position="316"/>
        <end position="335"/>
    </location>
</feature>
<evidence type="ECO:0000256" key="1">
    <source>
        <dbReference type="SAM" id="Phobius"/>
    </source>
</evidence>
<dbReference type="Proteomes" id="UP000808038">
    <property type="component" value="Unassembled WGS sequence"/>
</dbReference>
<sequence length="378" mass="41724">MIVALIALFIITLAIIITDVMMSSTSVVSEHNLIKDNGIVGGILVVSVFILGFRGLTGTDTPAYALVFWNPRYANGMESGFLWLSQLSKSLIGSFSFFQVIVGVLSFVGIGAILWSMRKESLQTKLLLLTFFLLAGPYFVLFNNMRQGITISMLLLMVVVINFSDNSLVRLGVSALLVLAGIFVHKTIVVGAVFVLMGYLIGRLLNNVEIPRRNMLLVGLTFVGILIPPLNFGWILKLMGYVGVSYAHAYADSPLLMNSRSGTAIVNALMVLFIVVFSNFLKRDNTTEQPFLQKVSLGMTLLYVIVSPFAGSSELMYRLFFYVLPFIGVTFTEIYKNVSQASKTKRLVIVGAEFLFILLNFAHIVMANLQGILPYMGF</sequence>
<evidence type="ECO:0000313" key="4">
    <source>
        <dbReference type="Proteomes" id="UP000728106"/>
    </source>
</evidence>
<name>A0AA40YPI3_WEICO</name>
<feature type="transmembrane region" description="Helical" evidence="1">
    <location>
        <begin position="91"/>
        <end position="116"/>
    </location>
</feature>
<protein>
    <submittedName>
        <fullName evidence="3">EpsG family protein</fullName>
    </submittedName>
</protein>
<feature type="transmembrane region" description="Helical" evidence="1">
    <location>
        <begin position="292"/>
        <end position="310"/>
    </location>
</feature>
<evidence type="ECO:0000313" key="2">
    <source>
        <dbReference type="EMBL" id="MBJ7632501.1"/>
    </source>
</evidence>
<keyword evidence="1" id="KW-1133">Transmembrane helix</keyword>
<dbReference type="EMBL" id="JAAOCP010000004">
    <property type="protein sequence ID" value="MBJ7638637.1"/>
    <property type="molecule type" value="Genomic_DNA"/>
</dbReference>
<feature type="transmembrane region" description="Helical" evidence="1">
    <location>
        <begin position="122"/>
        <end position="141"/>
    </location>
</feature>
<organism evidence="3 4">
    <name type="scientific">Weissella confusa</name>
    <name type="common">Lactobacillus confusus</name>
    <dbReference type="NCBI Taxonomy" id="1583"/>
    <lineage>
        <taxon>Bacteria</taxon>
        <taxon>Bacillati</taxon>
        <taxon>Bacillota</taxon>
        <taxon>Bacilli</taxon>
        <taxon>Lactobacillales</taxon>
        <taxon>Lactobacillaceae</taxon>
        <taxon>Weissella</taxon>
    </lineage>
</organism>
<proteinExistence type="predicted"/>
<dbReference type="AlphaFoldDB" id="A0AA40YPI3"/>
<keyword evidence="1" id="KW-0472">Membrane</keyword>
<dbReference type="RefSeq" id="WP_167846723.1">
    <property type="nucleotide sequence ID" value="NZ_JAAOCP010000004.1"/>
</dbReference>
<dbReference type="InterPro" id="IPR049458">
    <property type="entry name" value="EpsG-like"/>
</dbReference>
<keyword evidence="4" id="KW-1185">Reference proteome</keyword>
<feature type="transmembrane region" description="Helical" evidence="1">
    <location>
        <begin position="214"/>
        <end position="236"/>
    </location>
</feature>
<gene>
    <name evidence="3" type="ORF">HAU20_04445</name>
    <name evidence="2" type="ORF">HAU43_05295</name>
</gene>
<feature type="transmembrane region" description="Helical" evidence="1">
    <location>
        <begin position="39"/>
        <end position="56"/>
    </location>
</feature>
<dbReference type="Proteomes" id="UP000728106">
    <property type="component" value="Unassembled WGS sequence"/>
</dbReference>
<feature type="transmembrane region" description="Helical" evidence="1">
    <location>
        <begin position="347"/>
        <end position="369"/>
    </location>
</feature>